<accession>A0A1I5BNW1</accession>
<dbReference type="PROSITE" id="PS50234">
    <property type="entry name" value="VWFA"/>
    <property type="match status" value="1"/>
</dbReference>
<dbReference type="EMBL" id="FOVM01000005">
    <property type="protein sequence ID" value="SFN76352.1"/>
    <property type="molecule type" value="Genomic_DNA"/>
</dbReference>
<evidence type="ECO:0000256" key="1">
    <source>
        <dbReference type="SAM" id="Phobius"/>
    </source>
</evidence>
<dbReference type="RefSeq" id="WP_090710975.1">
    <property type="nucleotide sequence ID" value="NZ_FOVM01000005.1"/>
</dbReference>
<dbReference type="OrthoDB" id="9814325at2"/>
<reference evidence="4" key="1">
    <citation type="submission" date="2016-10" db="EMBL/GenBank/DDBJ databases">
        <authorList>
            <person name="Varghese N."/>
            <person name="Submissions S."/>
        </authorList>
    </citation>
    <scope>NUCLEOTIDE SEQUENCE [LARGE SCALE GENOMIC DNA]</scope>
    <source>
        <strain evidence="4">CGMCC 1.11101</strain>
    </source>
</reference>
<keyword evidence="1" id="KW-0472">Membrane</keyword>
<dbReference type="Pfam" id="PF13519">
    <property type="entry name" value="VWA_2"/>
    <property type="match status" value="1"/>
</dbReference>
<dbReference type="InterPro" id="IPR036465">
    <property type="entry name" value="vWFA_dom_sf"/>
</dbReference>
<protein>
    <submittedName>
        <fullName evidence="3">Ca-activated chloride channel family protein</fullName>
    </submittedName>
</protein>
<feature type="transmembrane region" description="Helical" evidence="1">
    <location>
        <begin position="303"/>
        <end position="326"/>
    </location>
</feature>
<gene>
    <name evidence="3" type="ORF">SAMN05216219_2005</name>
</gene>
<dbReference type="STRING" id="995034.SAMN05216219_2005"/>
<organism evidence="3 4">
    <name type="scientific">Mycetocola miduiensis</name>
    <dbReference type="NCBI Taxonomy" id="995034"/>
    <lineage>
        <taxon>Bacteria</taxon>
        <taxon>Bacillati</taxon>
        <taxon>Actinomycetota</taxon>
        <taxon>Actinomycetes</taxon>
        <taxon>Micrococcales</taxon>
        <taxon>Microbacteriaceae</taxon>
        <taxon>Mycetocola</taxon>
    </lineage>
</organism>
<proteinExistence type="predicted"/>
<keyword evidence="1" id="KW-1133">Transmembrane helix</keyword>
<sequence>MTFSPLLPIGMLVFILGTMALFAIVQFARAPKRPGSWHWLIRLGMVILLFGLALRPGLPTNLRPPTASGDVDVYFVVDTTSSMAAEDYGPAGEPRLVGVRADIADIASELAGARFSLITFDAETVQRLPLTTDTSALVSGANALNQEVTIYSSGSSISAPAGYLAERLAGDAEQYPDRTRVLFYLGDGEQTVAQAPESFEPVGTFVDEGAVLGYGTASGGRMRQFNGYDESDADRPYITWFGDGGMQEAVSRIDEVALESIAMQLGVDYLHRDAAAPVDAAIAGITVGDVSAEREPVVDTPEFYWIFAIGFGMLALTEIGALAVALRDLRRLEGGGHAA</sequence>
<keyword evidence="1" id="KW-0812">Transmembrane</keyword>
<dbReference type="Gene3D" id="3.40.50.410">
    <property type="entry name" value="von Willebrand factor, type A domain"/>
    <property type="match status" value="1"/>
</dbReference>
<evidence type="ECO:0000313" key="3">
    <source>
        <dbReference type="EMBL" id="SFN76352.1"/>
    </source>
</evidence>
<feature type="transmembrane region" description="Helical" evidence="1">
    <location>
        <begin position="39"/>
        <end position="58"/>
    </location>
</feature>
<name>A0A1I5BNW1_9MICO</name>
<feature type="domain" description="VWFA" evidence="2">
    <location>
        <begin position="72"/>
        <end position="261"/>
    </location>
</feature>
<dbReference type="SUPFAM" id="SSF53300">
    <property type="entry name" value="vWA-like"/>
    <property type="match status" value="1"/>
</dbReference>
<evidence type="ECO:0000259" key="2">
    <source>
        <dbReference type="PROSITE" id="PS50234"/>
    </source>
</evidence>
<dbReference type="InterPro" id="IPR002035">
    <property type="entry name" value="VWF_A"/>
</dbReference>
<feature type="transmembrane region" description="Helical" evidence="1">
    <location>
        <begin position="6"/>
        <end position="27"/>
    </location>
</feature>
<evidence type="ECO:0000313" key="4">
    <source>
        <dbReference type="Proteomes" id="UP000198867"/>
    </source>
</evidence>
<dbReference type="Proteomes" id="UP000198867">
    <property type="component" value="Unassembled WGS sequence"/>
</dbReference>
<keyword evidence="4" id="KW-1185">Reference proteome</keyword>
<dbReference type="AlphaFoldDB" id="A0A1I5BNW1"/>